<keyword evidence="6" id="KW-1133">Transmembrane helix</keyword>
<dbReference type="InterPro" id="IPR050173">
    <property type="entry name" value="ABC_transporter_C-like"/>
</dbReference>
<proteinExistence type="inferred from homology"/>
<sequence length="319" mass="34246">MLPNPIHPCITRAYGSIGYVAQRQHAASDFEAQTALLSNLLYNWLSVRLSFFTSAIVLSCSLSFVLWGGTTVSGGLVGFVLGYANQIAGSLRSLLGIHSGWSSQFLPVERCLEFVNLEAEENRREKVDIPSNWPSGDIVFENFSATYEDDEQPVLKNLNLTIKAGEKIGIVGRTGAGKSSIVLALFRMLKPTGGRLLIGGIDVEDSLGGLNSKVGEAGSNFSGGQKQLLCLARALLKDSGIVLMDEATASVDLGTEKLVREVIAKKGAGKTVITIAHRTETVLDSDKILGLEDGQVREFDAPSVLLEDSSSLLHGLMHR</sequence>
<comment type="subcellular location">
    <subcellularLocation>
        <location evidence="1">Membrane</location>
        <topology evidence="1">Multi-pass membrane protein</topology>
    </subcellularLocation>
</comment>
<feature type="domain" description="ABC transporter" evidence="8">
    <location>
        <begin position="138"/>
        <end position="318"/>
    </location>
</feature>
<evidence type="ECO:0000256" key="7">
    <source>
        <dbReference type="ARBA" id="ARBA00023136"/>
    </source>
</evidence>
<comment type="similarity">
    <text evidence="2">Belongs to the ABC transporter superfamily. ABCC family. Conjugate transporter (TC 3.A.1.208) subfamily.</text>
</comment>
<evidence type="ECO:0000313" key="10">
    <source>
        <dbReference type="Proteomes" id="UP000825434"/>
    </source>
</evidence>
<evidence type="ECO:0000256" key="5">
    <source>
        <dbReference type="ARBA" id="ARBA00022840"/>
    </source>
</evidence>
<dbReference type="InterPro" id="IPR027417">
    <property type="entry name" value="P-loop_NTPase"/>
</dbReference>
<dbReference type="InterPro" id="IPR017871">
    <property type="entry name" value="ABC_transporter-like_CS"/>
</dbReference>
<dbReference type="EMBL" id="CP076662">
    <property type="protein sequence ID" value="QWU88190.1"/>
    <property type="molecule type" value="Genomic_DNA"/>
</dbReference>
<dbReference type="SUPFAM" id="SSF52540">
    <property type="entry name" value="P-loop containing nucleoside triphosphate hydrolases"/>
    <property type="match status" value="1"/>
</dbReference>
<dbReference type="InterPro" id="IPR003439">
    <property type="entry name" value="ABC_transporter-like_ATP-bd"/>
</dbReference>
<dbReference type="Proteomes" id="UP000825434">
    <property type="component" value="Chromosome 2"/>
</dbReference>
<dbReference type="InterPro" id="IPR003593">
    <property type="entry name" value="AAA+_ATPase"/>
</dbReference>
<dbReference type="Pfam" id="PF00005">
    <property type="entry name" value="ABC_tran"/>
    <property type="match status" value="2"/>
</dbReference>
<evidence type="ECO:0000256" key="3">
    <source>
        <dbReference type="ARBA" id="ARBA00022692"/>
    </source>
</evidence>
<dbReference type="SUPFAM" id="SSF90123">
    <property type="entry name" value="ABC transporter transmembrane region"/>
    <property type="match status" value="1"/>
</dbReference>
<keyword evidence="10" id="KW-1185">Reference proteome</keyword>
<evidence type="ECO:0000256" key="4">
    <source>
        <dbReference type="ARBA" id="ARBA00022741"/>
    </source>
</evidence>
<reference evidence="9 10" key="1">
    <citation type="submission" date="2021-06" db="EMBL/GenBank/DDBJ databases">
        <title>Candida outbreak in Lebanon.</title>
        <authorList>
            <person name="Finianos M."/>
        </authorList>
    </citation>
    <scope>NUCLEOTIDE SEQUENCE [LARGE SCALE GENOMIC DNA]</scope>
    <source>
        <strain evidence="9">CA3LBN</strain>
    </source>
</reference>
<gene>
    <name evidence="9" type="ORF">CA3LBN_002455</name>
</gene>
<evidence type="ECO:0000256" key="2">
    <source>
        <dbReference type="ARBA" id="ARBA00009726"/>
    </source>
</evidence>
<evidence type="ECO:0000313" key="9">
    <source>
        <dbReference type="EMBL" id="QWU88190.1"/>
    </source>
</evidence>
<protein>
    <recommendedName>
        <fullName evidence="8">ABC transporter domain-containing protein</fullName>
    </recommendedName>
</protein>
<dbReference type="Gene3D" id="3.40.50.300">
    <property type="entry name" value="P-loop containing nucleotide triphosphate hydrolases"/>
    <property type="match status" value="2"/>
</dbReference>
<evidence type="ECO:0000256" key="1">
    <source>
        <dbReference type="ARBA" id="ARBA00004141"/>
    </source>
</evidence>
<dbReference type="PROSITE" id="PS50893">
    <property type="entry name" value="ABC_TRANSPORTER_2"/>
    <property type="match status" value="1"/>
</dbReference>
<dbReference type="PANTHER" id="PTHR24223:SF456">
    <property type="entry name" value="MULTIDRUG RESISTANCE-ASSOCIATED PROTEIN LETHAL(2)03659"/>
    <property type="match status" value="1"/>
</dbReference>
<keyword evidence="4" id="KW-0547">Nucleotide-binding</keyword>
<dbReference type="PROSITE" id="PS00211">
    <property type="entry name" value="ABC_TRANSPORTER_1"/>
    <property type="match status" value="1"/>
</dbReference>
<dbReference type="SMART" id="SM00382">
    <property type="entry name" value="AAA"/>
    <property type="match status" value="1"/>
</dbReference>
<accession>A0ABX8I8H7</accession>
<evidence type="ECO:0000256" key="6">
    <source>
        <dbReference type="ARBA" id="ARBA00022989"/>
    </source>
</evidence>
<keyword evidence="7" id="KW-0472">Membrane</keyword>
<name>A0ABX8I8H7_9ASCO</name>
<evidence type="ECO:0000259" key="8">
    <source>
        <dbReference type="PROSITE" id="PS50893"/>
    </source>
</evidence>
<dbReference type="PANTHER" id="PTHR24223">
    <property type="entry name" value="ATP-BINDING CASSETTE SUB-FAMILY C"/>
    <property type="match status" value="1"/>
</dbReference>
<dbReference type="Gene3D" id="1.20.1560.10">
    <property type="entry name" value="ABC transporter type 1, transmembrane domain"/>
    <property type="match status" value="1"/>
</dbReference>
<dbReference type="InterPro" id="IPR036640">
    <property type="entry name" value="ABC1_TM_sf"/>
</dbReference>
<organism evidence="9 10">
    <name type="scientific">Candidozyma haemuli</name>
    <dbReference type="NCBI Taxonomy" id="45357"/>
    <lineage>
        <taxon>Eukaryota</taxon>
        <taxon>Fungi</taxon>
        <taxon>Dikarya</taxon>
        <taxon>Ascomycota</taxon>
        <taxon>Saccharomycotina</taxon>
        <taxon>Pichiomycetes</taxon>
        <taxon>Metschnikowiaceae</taxon>
        <taxon>Candidozyma</taxon>
    </lineage>
</organism>
<keyword evidence="3" id="KW-0812">Transmembrane</keyword>
<keyword evidence="5" id="KW-0067">ATP-binding</keyword>